<proteinExistence type="predicted"/>
<reference evidence="1" key="1">
    <citation type="journal article" date="2015" name="Nature">
        <title>Complex archaea that bridge the gap between prokaryotes and eukaryotes.</title>
        <authorList>
            <person name="Spang A."/>
            <person name="Saw J.H."/>
            <person name="Jorgensen S.L."/>
            <person name="Zaremba-Niedzwiedzka K."/>
            <person name="Martijn J."/>
            <person name="Lind A.E."/>
            <person name="van Eijk R."/>
            <person name="Schleper C."/>
            <person name="Guy L."/>
            <person name="Ettema T.J."/>
        </authorList>
    </citation>
    <scope>NUCLEOTIDE SEQUENCE</scope>
</reference>
<gene>
    <name evidence="1" type="ORF">LCGC14_2779730</name>
</gene>
<sequence>MASKFGGVSVSRFGGIEEEEEIQPQSIAAPPERDFTLTEMVGGIGETLLTLGSGLISVPYAGAKATAQELYRAAHGEYDQIDKMVDTIEETQKNLTYMPRSEAGQASLEMVSEPFEWIEKKKKALGQWVSDIAGPEAGTLAYTAPDALLMFLGTNPAQATRLKIGARELQKKADDLGLDLNQTKTVQSQQLAKVAETKVTGFKGEASPEVVKSLRSAKEVSDKVVNLMYNRARQGVAGVEKVQLNESLAPMIVQGLDGFDVPALPIVKARLDEITEIASRPWANATVAELENWRKRINRNKPPAGDNTQQAALGIMKGQYDKFMEHQFINDMIVGDKAVVQNWKLARDARARAGRMFDDNTVIMKLIDQKLTPEQVRSFL</sequence>
<name>A0A0F8ZFP7_9ZZZZ</name>
<organism evidence="1">
    <name type="scientific">marine sediment metagenome</name>
    <dbReference type="NCBI Taxonomy" id="412755"/>
    <lineage>
        <taxon>unclassified sequences</taxon>
        <taxon>metagenomes</taxon>
        <taxon>ecological metagenomes</taxon>
    </lineage>
</organism>
<accession>A0A0F8ZFP7</accession>
<protein>
    <submittedName>
        <fullName evidence="1">Uncharacterized protein</fullName>
    </submittedName>
</protein>
<comment type="caution">
    <text evidence="1">The sequence shown here is derived from an EMBL/GenBank/DDBJ whole genome shotgun (WGS) entry which is preliminary data.</text>
</comment>
<dbReference type="AlphaFoldDB" id="A0A0F8ZFP7"/>
<evidence type="ECO:0000313" key="1">
    <source>
        <dbReference type="EMBL" id="KKK84795.1"/>
    </source>
</evidence>
<dbReference type="EMBL" id="LAZR01051608">
    <property type="protein sequence ID" value="KKK84795.1"/>
    <property type="molecule type" value="Genomic_DNA"/>
</dbReference>
<feature type="non-terminal residue" evidence="1">
    <location>
        <position position="380"/>
    </location>
</feature>